<dbReference type="AlphaFoldDB" id="A0A6P8BXJ9"/>
<evidence type="ECO:0000313" key="2">
    <source>
        <dbReference type="RefSeq" id="XP_031375777.1"/>
    </source>
</evidence>
<dbReference type="RefSeq" id="XP_031375777.1">
    <property type="nucleotide sequence ID" value="XM_031519917.1"/>
</dbReference>
<organism evidence="1 2">
    <name type="scientific">Punica granatum</name>
    <name type="common">Pomegranate</name>
    <dbReference type="NCBI Taxonomy" id="22663"/>
    <lineage>
        <taxon>Eukaryota</taxon>
        <taxon>Viridiplantae</taxon>
        <taxon>Streptophyta</taxon>
        <taxon>Embryophyta</taxon>
        <taxon>Tracheophyta</taxon>
        <taxon>Spermatophyta</taxon>
        <taxon>Magnoliopsida</taxon>
        <taxon>eudicotyledons</taxon>
        <taxon>Gunneridae</taxon>
        <taxon>Pentapetalae</taxon>
        <taxon>rosids</taxon>
        <taxon>malvids</taxon>
        <taxon>Myrtales</taxon>
        <taxon>Lythraceae</taxon>
        <taxon>Punica</taxon>
    </lineage>
</organism>
<name>A0A6P8BXJ9_PUNGR</name>
<dbReference type="OrthoDB" id="1736216at2759"/>
<reference evidence="1" key="1">
    <citation type="journal article" date="2020" name="Plant Biotechnol. J.">
        <title>The pomegranate (Punica granatum L.) draft genome dissects genetic divergence between soft- and hard-seeded cultivars.</title>
        <authorList>
            <person name="Luo X."/>
            <person name="Li H."/>
            <person name="Wu Z."/>
            <person name="Yao W."/>
            <person name="Zhao P."/>
            <person name="Cao D."/>
            <person name="Yu H."/>
            <person name="Li K."/>
            <person name="Poudel K."/>
            <person name="Zhao D."/>
            <person name="Zhang F."/>
            <person name="Xia X."/>
            <person name="Chen L."/>
            <person name="Wang Q."/>
            <person name="Jing D."/>
            <person name="Cao S."/>
        </authorList>
    </citation>
    <scope>NUCLEOTIDE SEQUENCE [LARGE SCALE GENOMIC DNA]</scope>
    <source>
        <strain evidence="1">cv. Tunisia</strain>
    </source>
</reference>
<protein>
    <submittedName>
        <fullName evidence="2">Uncharacterized protein LOC116190250</fullName>
    </submittedName>
</protein>
<dbReference type="Proteomes" id="UP000515151">
    <property type="component" value="Unplaced"/>
</dbReference>
<accession>A0A6P8BXJ9</accession>
<dbReference type="PANTHER" id="PTHR33710">
    <property type="entry name" value="BNAC02G09200D PROTEIN"/>
    <property type="match status" value="1"/>
</dbReference>
<evidence type="ECO:0000313" key="1">
    <source>
        <dbReference type="Proteomes" id="UP000515151"/>
    </source>
</evidence>
<dbReference type="SUPFAM" id="SSF56219">
    <property type="entry name" value="DNase I-like"/>
    <property type="match status" value="1"/>
</dbReference>
<reference evidence="2" key="2">
    <citation type="submission" date="2025-08" db="UniProtKB">
        <authorList>
            <consortium name="RefSeq"/>
        </authorList>
    </citation>
    <scope>IDENTIFICATION</scope>
    <source>
        <tissue evidence="2">Leaf</tissue>
    </source>
</reference>
<dbReference type="PANTHER" id="PTHR33710:SF77">
    <property type="entry name" value="DNASE I-LIKE SUPERFAMILY PROTEIN"/>
    <property type="match status" value="1"/>
</dbReference>
<keyword evidence="1" id="KW-1185">Reference proteome</keyword>
<proteinExistence type="predicted"/>
<dbReference type="InterPro" id="IPR036691">
    <property type="entry name" value="Endo/exonu/phosph_ase_sf"/>
</dbReference>
<gene>
    <name evidence="2" type="primary">LOC116190250</name>
</gene>
<dbReference type="GeneID" id="116190250"/>
<dbReference type="Gene3D" id="3.60.10.10">
    <property type="entry name" value="Endonuclease/exonuclease/phosphatase"/>
    <property type="match status" value="1"/>
</dbReference>
<sequence length="184" mass="20835">MLVWNCREAGNANFRRSLKDLVNTHNPDIVILTETLLSGDRATQAATVGDFNEVASSIDKIGGRAVNVNRMSTFNTMLDTCSLTDLGYTGPRHTWTNLHSSLSLIMERLNRAVANPTWHLLFPEASVHHLPHIHSDHCPLLLKLNPAMETTPNRPFRFESKWLSHIGFKKLVLQSWEQANFDHN</sequence>